<dbReference type="Proteomes" id="UP000800038">
    <property type="component" value="Unassembled WGS sequence"/>
</dbReference>
<organism evidence="1 2">
    <name type="scientific">Clathrospora elynae</name>
    <dbReference type="NCBI Taxonomy" id="706981"/>
    <lineage>
        <taxon>Eukaryota</taxon>
        <taxon>Fungi</taxon>
        <taxon>Dikarya</taxon>
        <taxon>Ascomycota</taxon>
        <taxon>Pezizomycotina</taxon>
        <taxon>Dothideomycetes</taxon>
        <taxon>Pleosporomycetidae</taxon>
        <taxon>Pleosporales</taxon>
        <taxon>Diademaceae</taxon>
        <taxon>Clathrospora</taxon>
    </lineage>
</organism>
<evidence type="ECO:0000313" key="2">
    <source>
        <dbReference type="Proteomes" id="UP000800038"/>
    </source>
</evidence>
<name>A0A6A5T163_9PLEO</name>
<reference evidence="1" key="1">
    <citation type="journal article" date="2020" name="Stud. Mycol.">
        <title>101 Dothideomycetes genomes: a test case for predicting lifestyles and emergence of pathogens.</title>
        <authorList>
            <person name="Haridas S."/>
            <person name="Albert R."/>
            <person name="Binder M."/>
            <person name="Bloem J."/>
            <person name="Labutti K."/>
            <person name="Salamov A."/>
            <person name="Andreopoulos B."/>
            <person name="Baker S."/>
            <person name="Barry K."/>
            <person name="Bills G."/>
            <person name="Bluhm B."/>
            <person name="Cannon C."/>
            <person name="Castanera R."/>
            <person name="Culley D."/>
            <person name="Daum C."/>
            <person name="Ezra D."/>
            <person name="Gonzalez J."/>
            <person name="Henrissat B."/>
            <person name="Kuo A."/>
            <person name="Liang C."/>
            <person name="Lipzen A."/>
            <person name="Lutzoni F."/>
            <person name="Magnuson J."/>
            <person name="Mondo S."/>
            <person name="Nolan M."/>
            <person name="Ohm R."/>
            <person name="Pangilinan J."/>
            <person name="Park H.-J."/>
            <person name="Ramirez L."/>
            <person name="Alfaro M."/>
            <person name="Sun H."/>
            <person name="Tritt A."/>
            <person name="Yoshinaga Y."/>
            <person name="Zwiers L.-H."/>
            <person name="Turgeon B."/>
            <person name="Goodwin S."/>
            <person name="Spatafora J."/>
            <person name="Crous P."/>
            <person name="Grigoriev I."/>
        </authorList>
    </citation>
    <scope>NUCLEOTIDE SEQUENCE</scope>
    <source>
        <strain evidence="1">CBS 161.51</strain>
    </source>
</reference>
<dbReference type="OrthoDB" id="265717at2759"/>
<dbReference type="EMBL" id="ML976031">
    <property type="protein sequence ID" value="KAF1942877.1"/>
    <property type="molecule type" value="Genomic_DNA"/>
</dbReference>
<dbReference type="AlphaFoldDB" id="A0A6A5T163"/>
<proteinExistence type="predicted"/>
<gene>
    <name evidence="1" type="ORF">EJ02DRAFT_453976</name>
</gene>
<protein>
    <submittedName>
        <fullName evidence="1">Uncharacterized protein</fullName>
    </submittedName>
</protein>
<sequence length="228" mass="24182">MHPGKSLSYKTSVADTEFAFVVVAVGGMNNDIRQSDLQIATGLMTASTMIPFVSFGASQTPLTAPLISYLAGVDPVTMGYVAGLIPTPVATLGGLLTRIGAFIPLAAAWQSFSDGTLGINSKWAVLPNPASGPGVYPEAVDMKFTSEADQAAPRYSLATWRNILNMPYIQGGLSSLGSPRCVRNTNFFTNSTAQAKFRSGNVTFGSICVRVLRMCAGCRLWRGGFVIR</sequence>
<accession>A0A6A5T163</accession>
<evidence type="ECO:0000313" key="1">
    <source>
        <dbReference type="EMBL" id="KAF1942877.1"/>
    </source>
</evidence>
<keyword evidence="2" id="KW-1185">Reference proteome</keyword>